<gene>
    <name evidence="1" type="ORF">SYYSPA8_07370</name>
</gene>
<dbReference type="RefSeq" id="WP_323446157.1">
    <property type="nucleotide sequence ID" value="NZ_BSBI01000002.1"/>
</dbReference>
<comment type="caution">
    <text evidence="1">The sequence shown here is derived from an EMBL/GenBank/DDBJ whole genome shotgun (WGS) entry which is preliminary data.</text>
</comment>
<dbReference type="EMBL" id="BSBI01000002">
    <property type="protein sequence ID" value="GLF94093.1"/>
    <property type="molecule type" value="Genomic_DNA"/>
</dbReference>
<proteinExistence type="predicted"/>
<reference evidence="1 2" key="1">
    <citation type="submission" date="2022-10" db="EMBL/GenBank/DDBJ databases">
        <title>Draft genome sequence of Streptomyces sp. YSPA8.</title>
        <authorList>
            <person name="Moriuchi R."/>
            <person name="Dohra H."/>
            <person name="Yamamura H."/>
            <person name="Kodani S."/>
        </authorList>
    </citation>
    <scope>NUCLEOTIDE SEQUENCE [LARGE SCALE GENOMIC DNA]</scope>
    <source>
        <strain evidence="1 2">YSPA8</strain>
    </source>
</reference>
<keyword evidence="2" id="KW-1185">Reference proteome</keyword>
<accession>A0ABQ5NUQ5</accession>
<evidence type="ECO:0000313" key="2">
    <source>
        <dbReference type="Proteomes" id="UP001291653"/>
    </source>
</evidence>
<sequence>MATGADSGLARFLVRVGDVAFRAGPRGIELCRIDCEERHVTFRDAGDPDPRLPVFPVGPVPDDDEERKDWVWMPAAPSPAWAHLAWLVGELGDQFGALRDHGVRLVDVDIPGRAWADLGVTHGGERWRVRVALEGGAEPIEFPACFIGELFTERRHTRYLVPVAGNLVDLTDVL</sequence>
<name>A0ABQ5NUQ5_9ACTN</name>
<dbReference type="Proteomes" id="UP001291653">
    <property type="component" value="Unassembled WGS sequence"/>
</dbReference>
<protein>
    <submittedName>
        <fullName evidence="1">Uncharacterized protein</fullName>
    </submittedName>
</protein>
<organism evidence="1 2">
    <name type="scientific">Streptomyces yaizuensis</name>
    <dbReference type="NCBI Taxonomy" id="2989713"/>
    <lineage>
        <taxon>Bacteria</taxon>
        <taxon>Bacillati</taxon>
        <taxon>Actinomycetota</taxon>
        <taxon>Actinomycetes</taxon>
        <taxon>Kitasatosporales</taxon>
        <taxon>Streptomycetaceae</taxon>
        <taxon>Streptomyces</taxon>
    </lineage>
</organism>
<evidence type="ECO:0000313" key="1">
    <source>
        <dbReference type="EMBL" id="GLF94093.1"/>
    </source>
</evidence>